<organism evidence="3 4">
    <name type="scientific">Actinomadura viridis</name>
    <dbReference type="NCBI Taxonomy" id="58110"/>
    <lineage>
        <taxon>Bacteria</taxon>
        <taxon>Bacillati</taxon>
        <taxon>Actinomycetota</taxon>
        <taxon>Actinomycetes</taxon>
        <taxon>Streptosporangiales</taxon>
        <taxon>Thermomonosporaceae</taxon>
        <taxon>Actinomadura</taxon>
    </lineage>
</organism>
<keyword evidence="4" id="KW-1185">Reference proteome</keyword>
<feature type="compositionally biased region" description="Basic and acidic residues" evidence="1">
    <location>
        <begin position="271"/>
        <end position="282"/>
    </location>
</feature>
<dbReference type="GO" id="GO:0003677">
    <property type="term" value="F:DNA binding"/>
    <property type="evidence" value="ECO:0007669"/>
    <property type="project" value="UniProtKB-KW"/>
</dbReference>
<dbReference type="AlphaFoldDB" id="A0A931DH06"/>
<evidence type="ECO:0000313" key="4">
    <source>
        <dbReference type="Proteomes" id="UP000614047"/>
    </source>
</evidence>
<sequence>MLEVAGLPPDEERVYRLLVRLAAVRPGDVAGHMALSERESERLLEALRAKGLAALQSGDERVFRPVSPDVALGPALLRHQEVLETARTLVAQLTEEYRASARRHDAGRLVEVIAGAAALREHLRQLQDSAKDEVLWFCRPNHVAMASTENTEEFAALARGVRYRVLYERALLEEPGMLANVAHGIHHGEEARAIHTLPVRLAIADRSVAICPLVPGGGGDLGEPTAAVIGPSQLLDALIALFESHWDRGTPLRWSGAGPTGAEPTSGAERTGAERTGAERTGAETTGGAETTCAERIDLTKDSGGADGPSEEERYLLSLFVAGVPDKSIASQFDISRRTVQRRLAELMARAGVDTRPALAFQAARRGWL</sequence>
<evidence type="ECO:0000256" key="1">
    <source>
        <dbReference type="SAM" id="MobiDB-lite"/>
    </source>
</evidence>
<dbReference type="Proteomes" id="UP000614047">
    <property type="component" value="Unassembled WGS sequence"/>
</dbReference>
<evidence type="ECO:0000313" key="3">
    <source>
        <dbReference type="EMBL" id="MBG6087341.1"/>
    </source>
</evidence>
<dbReference type="InterPro" id="IPR016032">
    <property type="entry name" value="Sig_transdc_resp-reg_C-effctor"/>
</dbReference>
<protein>
    <submittedName>
        <fullName evidence="3">DNA-binding CsgD family transcriptional regulator</fullName>
    </submittedName>
</protein>
<dbReference type="PANTHER" id="PTHR34293">
    <property type="entry name" value="HTH-TYPE TRANSCRIPTIONAL REGULATOR TRMBL2"/>
    <property type="match status" value="1"/>
</dbReference>
<dbReference type="SUPFAM" id="SSF46894">
    <property type="entry name" value="C-terminal effector domain of the bipartite response regulators"/>
    <property type="match status" value="1"/>
</dbReference>
<name>A0A931DH06_9ACTN</name>
<dbReference type="GO" id="GO:0006355">
    <property type="term" value="P:regulation of DNA-templated transcription"/>
    <property type="evidence" value="ECO:0007669"/>
    <property type="project" value="InterPro"/>
</dbReference>
<dbReference type="PANTHER" id="PTHR34293:SF1">
    <property type="entry name" value="HTH-TYPE TRANSCRIPTIONAL REGULATOR TRMBL2"/>
    <property type="match status" value="1"/>
</dbReference>
<gene>
    <name evidence="3" type="ORF">IW256_001454</name>
</gene>
<feature type="region of interest" description="Disordered" evidence="1">
    <location>
        <begin position="251"/>
        <end position="288"/>
    </location>
</feature>
<dbReference type="InterPro" id="IPR051797">
    <property type="entry name" value="TrmB-like"/>
</dbReference>
<dbReference type="RefSeq" id="WP_197010218.1">
    <property type="nucleotide sequence ID" value="NZ_BAABES010000006.1"/>
</dbReference>
<evidence type="ECO:0000259" key="2">
    <source>
        <dbReference type="SMART" id="SM00421"/>
    </source>
</evidence>
<feature type="domain" description="HTH luxR-type" evidence="2">
    <location>
        <begin position="306"/>
        <end position="363"/>
    </location>
</feature>
<dbReference type="InterPro" id="IPR000792">
    <property type="entry name" value="Tscrpt_reg_LuxR_C"/>
</dbReference>
<proteinExistence type="predicted"/>
<dbReference type="Gene3D" id="1.10.10.10">
    <property type="entry name" value="Winged helix-like DNA-binding domain superfamily/Winged helix DNA-binding domain"/>
    <property type="match status" value="2"/>
</dbReference>
<dbReference type="EMBL" id="JADOUA010000001">
    <property type="protein sequence ID" value="MBG6087341.1"/>
    <property type="molecule type" value="Genomic_DNA"/>
</dbReference>
<comment type="caution">
    <text evidence="3">The sequence shown here is derived from an EMBL/GenBank/DDBJ whole genome shotgun (WGS) entry which is preliminary data.</text>
</comment>
<reference evidence="3" key="1">
    <citation type="submission" date="2020-11" db="EMBL/GenBank/DDBJ databases">
        <title>Sequencing the genomes of 1000 actinobacteria strains.</title>
        <authorList>
            <person name="Klenk H.-P."/>
        </authorList>
    </citation>
    <scope>NUCLEOTIDE SEQUENCE</scope>
    <source>
        <strain evidence="3">DSM 43175</strain>
    </source>
</reference>
<keyword evidence="3" id="KW-0238">DNA-binding</keyword>
<dbReference type="SMART" id="SM00421">
    <property type="entry name" value="HTH_LUXR"/>
    <property type="match status" value="1"/>
</dbReference>
<accession>A0A931DH06</accession>
<dbReference type="InterPro" id="IPR036388">
    <property type="entry name" value="WH-like_DNA-bd_sf"/>
</dbReference>